<feature type="transmembrane region" description="Helical" evidence="5">
    <location>
        <begin position="104"/>
        <end position="122"/>
    </location>
</feature>
<dbReference type="InterPro" id="IPR052706">
    <property type="entry name" value="Membrane-Transporter-like"/>
</dbReference>
<keyword evidence="2 5" id="KW-0812">Transmembrane</keyword>
<evidence type="ECO:0000259" key="6">
    <source>
        <dbReference type="PROSITE" id="PS50801"/>
    </source>
</evidence>
<feature type="transmembrane region" description="Helical" evidence="5">
    <location>
        <begin position="351"/>
        <end position="368"/>
    </location>
</feature>
<feature type="transmembrane region" description="Helical" evidence="5">
    <location>
        <begin position="76"/>
        <end position="97"/>
    </location>
</feature>
<keyword evidence="3 5" id="KW-1133">Transmembrane helix</keyword>
<dbReference type="PANTHER" id="PTHR43310">
    <property type="entry name" value="SULFATE TRANSPORTER YBAR-RELATED"/>
    <property type="match status" value="1"/>
</dbReference>
<feature type="transmembrane region" description="Helical" evidence="5">
    <location>
        <begin position="455"/>
        <end position="483"/>
    </location>
</feature>
<evidence type="ECO:0000313" key="7">
    <source>
        <dbReference type="EMBL" id="CAJ1402474.1"/>
    </source>
</evidence>
<accession>A0AA36JCB1</accession>
<proteinExistence type="predicted"/>
<dbReference type="Pfam" id="PF00916">
    <property type="entry name" value="Sulfate_transp"/>
    <property type="match status" value="1"/>
</dbReference>
<dbReference type="AlphaFoldDB" id="A0AA36JCB1"/>
<dbReference type="SUPFAM" id="SSF52091">
    <property type="entry name" value="SpoIIaa-like"/>
    <property type="match status" value="1"/>
</dbReference>
<dbReference type="InterPro" id="IPR002645">
    <property type="entry name" value="STAS_dom"/>
</dbReference>
<dbReference type="Gene3D" id="3.30.750.24">
    <property type="entry name" value="STAS domain"/>
    <property type="match status" value="1"/>
</dbReference>
<feature type="transmembrane region" description="Helical" evidence="5">
    <location>
        <begin position="243"/>
        <end position="265"/>
    </location>
</feature>
<dbReference type="InterPro" id="IPR011547">
    <property type="entry name" value="SLC26A/SulP_dom"/>
</dbReference>
<feature type="transmembrane region" description="Helical" evidence="5">
    <location>
        <begin position="161"/>
        <end position="182"/>
    </location>
</feature>
<evidence type="ECO:0000256" key="1">
    <source>
        <dbReference type="ARBA" id="ARBA00004141"/>
    </source>
</evidence>
<feature type="transmembrane region" description="Helical" evidence="5">
    <location>
        <begin position="388"/>
        <end position="408"/>
    </location>
</feature>
<sequence>MQPLLGEKKKLRGVFGWWPLWQEVIPLEEDGRPDRALIVANLGAGVMIGIRQGLSAIMTASLIFTAAGVPELSDKFAFGITMMWFSSAVSALWYGLFGRMQSGLIGINDVIGILWGTIGGQISQQVDSAQIFPTQLAIIAVSTVLTGMASIIFGQLGLGKLMLLFPAPVTSGFLGSIGFFIFKSSLQISSGVKFHYLWPISFEDFLQPQPLARVGCMFAALAFMRKVPPLLVKAFPYPSVKKLGGLVCQLIPLFAFYLVTSLAGIDMEELTDQGWTYPKQGSSSPSVLWTSRSLSDADWNFVRTTLPSQGLIVMMSVLCTMTGVLGISGKFPRGPLGDPSPDETIDYDRELLTVGWVDLILGLAGGIITFHRLGSTVQLRMDGGTHRIAVFTCSIFCAGLFLSGIPIGHLIPTWFLGGLFMNSSVSLVTDALFSFRQLPKSKWSFLGWKLPSMEYGITIACIVVAIAWSPFAGIFTGLALSVFEFLWHSSQSHPVSGISAGHLSVGRTKRPVWELRVLRREGDRIVLLFLQGQLFFGSADHLSHTLATATDEARLKYCILSFARVIDIDASAARQVKTSVEKAARSGVHVYFCRMTPDVFQELSVAGAIKSPDPALRKVLSDRGINFESWQKAEDTPATFFEASQAESSSGIATFPSRRRMTCEFLPLGTGKFDAFDTESDALDYCNDLLLEEYCYKDVESYKKAYRLACKAGDRLAEGDFEDMHFLPRGTLDRLKPHCEVMNHLPHYQNLPHDCEPTLYFIMRGAISQFEETQNEDVIVARSGKLQTEVKGFTGRGRKRLRARFPPGHAGSLSFRSAPSFGFALQVVGKTSFFLTNDGVVDRKVLPMLQVSSRVSGYAEVWGLKRSAWDQLPADLRGLLQDFMLFQLADDRQHALLIE</sequence>
<dbReference type="Proteomes" id="UP001178507">
    <property type="component" value="Unassembled WGS sequence"/>
</dbReference>
<keyword evidence="8" id="KW-1185">Reference proteome</keyword>
<dbReference type="Pfam" id="PF01740">
    <property type="entry name" value="STAS"/>
    <property type="match status" value="1"/>
</dbReference>
<protein>
    <recommendedName>
        <fullName evidence="6">STAS domain-containing protein</fullName>
    </recommendedName>
</protein>
<dbReference type="CDD" id="cd07042">
    <property type="entry name" value="STAS_SulP_like_sulfate_transporter"/>
    <property type="match status" value="1"/>
</dbReference>
<dbReference type="InterPro" id="IPR036513">
    <property type="entry name" value="STAS_dom_sf"/>
</dbReference>
<feature type="transmembrane region" description="Helical" evidence="5">
    <location>
        <begin position="311"/>
        <end position="331"/>
    </location>
</feature>
<feature type="transmembrane region" description="Helical" evidence="5">
    <location>
        <begin position="42"/>
        <end position="64"/>
    </location>
</feature>
<dbReference type="EMBL" id="CAUJNA010003452">
    <property type="protein sequence ID" value="CAJ1402474.1"/>
    <property type="molecule type" value="Genomic_DNA"/>
</dbReference>
<comment type="caution">
    <text evidence="7">The sequence shown here is derived from an EMBL/GenBank/DDBJ whole genome shotgun (WGS) entry which is preliminary data.</text>
</comment>
<name>A0AA36JCB1_9DINO</name>
<feature type="domain" description="STAS" evidence="6">
    <location>
        <begin position="515"/>
        <end position="607"/>
    </location>
</feature>
<comment type="subcellular location">
    <subcellularLocation>
        <location evidence="1">Membrane</location>
        <topology evidence="1">Multi-pass membrane protein</topology>
    </subcellularLocation>
</comment>
<evidence type="ECO:0000256" key="3">
    <source>
        <dbReference type="ARBA" id="ARBA00022989"/>
    </source>
</evidence>
<evidence type="ECO:0000313" key="8">
    <source>
        <dbReference type="Proteomes" id="UP001178507"/>
    </source>
</evidence>
<dbReference type="GO" id="GO:0016020">
    <property type="term" value="C:membrane"/>
    <property type="evidence" value="ECO:0007669"/>
    <property type="project" value="UniProtKB-SubCell"/>
</dbReference>
<feature type="transmembrane region" description="Helical" evidence="5">
    <location>
        <begin position="414"/>
        <end position="435"/>
    </location>
</feature>
<gene>
    <name evidence="7" type="ORF">EVOR1521_LOCUS25357</name>
</gene>
<dbReference type="PANTHER" id="PTHR43310:SF2">
    <property type="entry name" value="SLC26A_SULP TRANSPORTER DOMAIN-CONTAINING PROTEIN"/>
    <property type="match status" value="1"/>
</dbReference>
<reference evidence="7" key="1">
    <citation type="submission" date="2023-08" db="EMBL/GenBank/DDBJ databases">
        <authorList>
            <person name="Chen Y."/>
            <person name="Shah S."/>
            <person name="Dougan E. K."/>
            <person name="Thang M."/>
            <person name="Chan C."/>
        </authorList>
    </citation>
    <scope>NUCLEOTIDE SEQUENCE</scope>
</reference>
<dbReference type="PROSITE" id="PS50801">
    <property type="entry name" value="STAS"/>
    <property type="match status" value="1"/>
</dbReference>
<feature type="transmembrane region" description="Helical" evidence="5">
    <location>
        <begin position="134"/>
        <end position="154"/>
    </location>
</feature>
<evidence type="ECO:0000256" key="5">
    <source>
        <dbReference type="SAM" id="Phobius"/>
    </source>
</evidence>
<organism evidence="7 8">
    <name type="scientific">Effrenium voratum</name>
    <dbReference type="NCBI Taxonomy" id="2562239"/>
    <lineage>
        <taxon>Eukaryota</taxon>
        <taxon>Sar</taxon>
        <taxon>Alveolata</taxon>
        <taxon>Dinophyceae</taxon>
        <taxon>Suessiales</taxon>
        <taxon>Symbiodiniaceae</taxon>
        <taxon>Effrenium</taxon>
    </lineage>
</organism>
<evidence type="ECO:0000256" key="4">
    <source>
        <dbReference type="ARBA" id="ARBA00023136"/>
    </source>
</evidence>
<keyword evidence="4 5" id="KW-0472">Membrane</keyword>
<evidence type="ECO:0000256" key="2">
    <source>
        <dbReference type="ARBA" id="ARBA00022692"/>
    </source>
</evidence>